<proteinExistence type="predicted"/>
<dbReference type="InterPro" id="IPR025117">
    <property type="entry name" value="DUF4037"/>
</dbReference>
<dbReference type="SUPFAM" id="SSF81301">
    <property type="entry name" value="Nucleotidyltransferase"/>
    <property type="match status" value="1"/>
</dbReference>
<evidence type="ECO:0000313" key="3">
    <source>
        <dbReference type="Proteomes" id="UP001589854"/>
    </source>
</evidence>
<dbReference type="Proteomes" id="UP001589854">
    <property type="component" value="Unassembled WGS sequence"/>
</dbReference>
<dbReference type="Gene3D" id="3.30.460.10">
    <property type="entry name" value="Beta Polymerase, domain 2"/>
    <property type="match status" value="1"/>
</dbReference>
<evidence type="ECO:0000259" key="1">
    <source>
        <dbReference type="Pfam" id="PF13228"/>
    </source>
</evidence>
<protein>
    <submittedName>
        <fullName evidence="2">DUF4037 domain-containing protein</fullName>
    </submittedName>
</protein>
<dbReference type="Pfam" id="PF13228">
    <property type="entry name" value="DUF4037"/>
    <property type="match status" value="1"/>
</dbReference>
<feature type="domain" description="DUF4037" evidence="1">
    <location>
        <begin position="117"/>
        <end position="203"/>
    </location>
</feature>
<comment type="caution">
    <text evidence="2">The sequence shown here is derived from an EMBL/GenBank/DDBJ whole genome shotgun (WGS) entry which is preliminary data.</text>
</comment>
<reference evidence="2 3" key="1">
    <citation type="submission" date="2024-09" db="EMBL/GenBank/DDBJ databases">
        <authorList>
            <person name="Sun Q."/>
            <person name="Mori K."/>
        </authorList>
    </citation>
    <scope>NUCLEOTIDE SEQUENCE [LARGE SCALE GENOMIC DNA]</scope>
    <source>
        <strain evidence="2 3">CCM 7228</strain>
    </source>
</reference>
<evidence type="ECO:0000313" key="2">
    <source>
        <dbReference type="EMBL" id="MFC0271471.1"/>
    </source>
</evidence>
<name>A0ABV6GCT0_9BACI</name>
<keyword evidence="3" id="KW-1185">Reference proteome</keyword>
<dbReference type="RefSeq" id="WP_378933078.1">
    <property type="nucleotide sequence ID" value="NZ_JBHLVO010000005.1"/>
</dbReference>
<organism evidence="2 3">
    <name type="scientific">Metabacillus herbersteinensis</name>
    <dbReference type="NCBI Taxonomy" id="283816"/>
    <lineage>
        <taxon>Bacteria</taxon>
        <taxon>Bacillati</taxon>
        <taxon>Bacillota</taxon>
        <taxon>Bacilli</taxon>
        <taxon>Bacillales</taxon>
        <taxon>Bacillaceae</taxon>
        <taxon>Metabacillus</taxon>
    </lineage>
</organism>
<dbReference type="InterPro" id="IPR043519">
    <property type="entry name" value="NT_sf"/>
</dbReference>
<accession>A0ABV6GCT0</accession>
<dbReference type="EMBL" id="JBHLVO010000005">
    <property type="protein sequence ID" value="MFC0271471.1"/>
    <property type="molecule type" value="Genomic_DNA"/>
</dbReference>
<sequence length="272" mass="32019">MELAKTYQQNEKIKGILLAGSVSRGWQDQHSDIELHILWSEPPSDLERLSPIEKVNGKILGFFPYEDEEWSETYLTIENIKIEVSNFLTETIDRYIDDVVKMYEIDYDKQCILASIHFGYSLSGERLISILKNKVQFYPDKLAENMILSHLDLGSRWINRRALLDRSDWLMLYEVICSVQQKLMATLLGLNKLYVHHPAFKWMHHTIYSIDIKPKNLDKRLTNILVGDVNESITELEMLVEEVQSLVKLYFPHIEIDEYVQRANFLRPENRQ</sequence>
<gene>
    <name evidence="2" type="ORF">ACFFIX_08390</name>
</gene>